<dbReference type="InterPro" id="IPR037522">
    <property type="entry name" value="HD_GYP_dom"/>
</dbReference>
<dbReference type="PANTHER" id="PTHR45228">
    <property type="entry name" value="CYCLIC DI-GMP PHOSPHODIESTERASE TM_0186-RELATED"/>
    <property type="match status" value="1"/>
</dbReference>
<dbReference type="GO" id="GO:0016740">
    <property type="term" value="F:transferase activity"/>
    <property type="evidence" value="ECO:0007669"/>
    <property type="project" value="UniProtKB-KW"/>
</dbReference>
<name>A0A7W8J894_9BACT</name>
<proteinExistence type="predicted"/>
<gene>
    <name evidence="3" type="ORF">HDF10_002332</name>
</gene>
<dbReference type="InterPro" id="IPR052020">
    <property type="entry name" value="Cyclic_di-GMP/3'3'-cGAMP_PDE"/>
</dbReference>
<dbReference type="CDD" id="cd00077">
    <property type="entry name" value="HDc"/>
    <property type="match status" value="1"/>
</dbReference>
<dbReference type="AlphaFoldDB" id="A0A7W8J894"/>
<dbReference type="EMBL" id="JACHDZ010000003">
    <property type="protein sequence ID" value="MBB5344353.1"/>
    <property type="molecule type" value="Genomic_DNA"/>
</dbReference>
<dbReference type="Pfam" id="PF13487">
    <property type="entry name" value="HD_5"/>
    <property type="match status" value="2"/>
</dbReference>
<evidence type="ECO:0000259" key="2">
    <source>
        <dbReference type="PROSITE" id="PS51832"/>
    </source>
</evidence>
<dbReference type="PANTHER" id="PTHR45228:SF5">
    <property type="entry name" value="CYCLIC DI-GMP PHOSPHODIESTERASE VC_1348-RELATED"/>
    <property type="match status" value="1"/>
</dbReference>
<evidence type="ECO:0000313" key="4">
    <source>
        <dbReference type="Proteomes" id="UP000569092"/>
    </source>
</evidence>
<dbReference type="InterPro" id="IPR006675">
    <property type="entry name" value="HDIG_dom"/>
</dbReference>
<dbReference type="SUPFAM" id="SSF109604">
    <property type="entry name" value="HD-domain/PDEase-like"/>
    <property type="match status" value="2"/>
</dbReference>
<dbReference type="PROSITE" id="PS51831">
    <property type="entry name" value="HD"/>
    <property type="match status" value="1"/>
</dbReference>
<dbReference type="Gene3D" id="1.10.3210.10">
    <property type="entry name" value="Hypothetical protein af1432"/>
    <property type="match status" value="2"/>
</dbReference>
<dbReference type="NCBIfam" id="TIGR00277">
    <property type="entry name" value="HDIG"/>
    <property type="match status" value="1"/>
</dbReference>
<accession>A0A7W8J894</accession>
<protein>
    <submittedName>
        <fullName evidence="3">Nucleotidyltransferase with HDIG domain</fullName>
    </submittedName>
</protein>
<evidence type="ECO:0000313" key="3">
    <source>
        <dbReference type="EMBL" id="MBB5344353.1"/>
    </source>
</evidence>
<organism evidence="3 4">
    <name type="scientific">Tunturiibacter lichenicola</name>
    <dbReference type="NCBI Taxonomy" id="2051959"/>
    <lineage>
        <taxon>Bacteria</taxon>
        <taxon>Pseudomonadati</taxon>
        <taxon>Acidobacteriota</taxon>
        <taxon>Terriglobia</taxon>
        <taxon>Terriglobales</taxon>
        <taxon>Acidobacteriaceae</taxon>
        <taxon>Tunturiibacter</taxon>
    </lineage>
</organism>
<dbReference type="InterPro" id="IPR006674">
    <property type="entry name" value="HD_domain"/>
</dbReference>
<feature type="domain" description="HD" evidence="1">
    <location>
        <begin position="303"/>
        <end position="425"/>
    </location>
</feature>
<comment type="caution">
    <text evidence="3">The sequence shown here is derived from an EMBL/GenBank/DDBJ whole genome shotgun (WGS) entry which is preliminary data.</text>
</comment>
<reference evidence="3 4" key="1">
    <citation type="submission" date="2020-08" db="EMBL/GenBank/DDBJ databases">
        <title>Genomic Encyclopedia of Type Strains, Phase IV (KMG-V): Genome sequencing to study the core and pangenomes of soil and plant-associated prokaryotes.</title>
        <authorList>
            <person name="Whitman W."/>
        </authorList>
    </citation>
    <scope>NUCLEOTIDE SEQUENCE [LARGE SCALE GENOMIC DNA]</scope>
    <source>
        <strain evidence="3 4">M8US30</strain>
    </source>
</reference>
<dbReference type="SMART" id="SM00471">
    <property type="entry name" value="HDc"/>
    <property type="match status" value="1"/>
</dbReference>
<sequence length="466" mass="51245">MSSSLSNVATSSYEGALHNPNSLPFSALIPALSFVLDLTEGHPMGHVLRSCMIGMRIGERAGLSQEMLSHLYSAILFKDVGCKGNSSRTLDKMAPNRNSSLIAKTLSDNIDSNSENTRTSKHTRTSSLCCGWAQTLPQSSNILSSCSTAESFDTAASLPCERAARIARDLGLPFEVCEAIYQSDERWDDVESIQGVQGEEISLLARIIKIAQTLDIAAERYGPVTAIDLVARRCSRWFGDGLLTVSDVLHDHCELWSDLQSPEILSHVINLAPEGYRQCPNIFLVDNICLAFAEVVDAKSPFTFTHSTGVARIAVSIAKVMGLDSRDTKLLERAALLHDIGKLGVPNVILEKPGKLTTWEWHYIYKHPQYTKEILDKIPGFEEIAEVAAAHHEKLDGSGYPRGLQGPQLPLLARILTVADIYDALSSSRPYRQKLQCEEVLTLMQDDAPLTLDQSCMEALTMAMRQ</sequence>
<evidence type="ECO:0000259" key="1">
    <source>
        <dbReference type="PROSITE" id="PS51831"/>
    </source>
</evidence>
<feature type="domain" description="HD-GYP" evidence="2">
    <location>
        <begin position="281"/>
        <end position="466"/>
    </location>
</feature>
<dbReference type="InterPro" id="IPR003607">
    <property type="entry name" value="HD/PDEase_dom"/>
</dbReference>
<dbReference type="Proteomes" id="UP000569092">
    <property type="component" value="Unassembled WGS sequence"/>
</dbReference>
<dbReference type="PROSITE" id="PS51832">
    <property type="entry name" value="HD_GYP"/>
    <property type="match status" value="1"/>
</dbReference>